<dbReference type="EMBL" id="CP038462">
    <property type="protein sequence ID" value="QCC78717.1"/>
    <property type="molecule type" value="Genomic_DNA"/>
</dbReference>
<keyword evidence="1" id="KW-0808">Transferase</keyword>
<dbReference type="InterPro" id="IPR050482">
    <property type="entry name" value="Sensor_HK_TwoCompSys"/>
</dbReference>
<sequence>MTARTSVRARERRRRVLAACAQRRCGCRRLCTSLCSPSSGCWSLMHQTGRGRGPGGQPPCWVWPHCLSSRTSSVCGQPGIAARPSWLVVDYCSHARVAGAAHPECRRHLPGLRAVLHLHAPARHHPRSGGCHPCRGCRGHCVRDPPRLRRRGCRRPGPRCRCGCRHRTWLRCLNSGRHPPPGSDRRAHAHARSARRGRTRSRRRGRAGAARARDPRHRVPVVIEHRHVAPCGTTRGNRHRQGPRTGRTGPRGRRGALAETRNFIHALAPPSLRVGGIADALQRLGATTQQTSGLRTRVDVSGYVGDLPTPVETALLRIAQSAVANVVQHARAARVDVTLSRLDDEVILDVVDDGVGFDLAALSRSSRTDQQSFGLVAMQDRAVALGGRLVVESGRGQGTSVAASFTVHPGKGLDKGLAQEHRFDHGGTR</sequence>
<proteinExistence type="predicted"/>
<dbReference type="Pfam" id="PF02518">
    <property type="entry name" value="HATPase_c"/>
    <property type="match status" value="1"/>
</dbReference>
<reference evidence="6 7" key="1">
    <citation type="journal article" date="2008" name="Int. J. Syst. Evol. Microbiol.">
        <title>Nocardioides daphniae sp. nov., isolated from Daphnia cucullata (Crustacea: Cladocera).</title>
        <authorList>
            <person name="Toth E.M."/>
            <person name="Keki Z."/>
            <person name="Homonnay Z.G."/>
            <person name="Borsodi A.K."/>
            <person name="Marialigeti K."/>
            <person name="Schumann P."/>
        </authorList>
    </citation>
    <scope>NUCLEOTIDE SEQUENCE [LARGE SCALE GENOMIC DNA]</scope>
    <source>
        <strain evidence="6 7">JCM 16608</strain>
    </source>
</reference>
<keyword evidence="2" id="KW-0418">Kinase</keyword>
<evidence type="ECO:0000259" key="5">
    <source>
        <dbReference type="SMART" id="SM00387"/>
    </source>
</evidence>
<evidence type="ECO:0000313" key="7">
    <source>
        <dbReference type="Proteomes" id="UP000297025"/>
    </source>
</evidence>
<feature type="region of interest" description="Disordered" evidence="4">
    <location>
        <begin position="175"/>
        <end position="217"/>
    </location>
</feature>
<dbReference type="PANTHER" id="PTHR24421:SF62">
    <property type="entry name" value="SENSORY TRANSDUCTION HISTIDINE KINASE"/>
    <property type="match status" value="1"/>
</dbReference>
<dbReference type="InterPro" id="IPR036890">
    <property type="entry name" value="HATPase_C_sf"/>
</dbReference>
<dbReference type="InterPro" id="IPR003594">
    <property type="entry name" value="HATPase_dom"/>
</dbReference>
<organism evidence="6 7">
    <name type="scientific">Nocardioides daphniae</name>
    <dbReference type="NCBI Taxonomy" id="402297"/>
    <lineage>
        <taxon>Bacteria</taxon>
        <taxon>Bacillati</taxon>
        <taxon>Actinomycetota</taxon>
        <taxon>Actinomycetes</taxon>
        <taxon>Propionibacteriales</taxon>
        <taxon>Nocardioidaceae</taxon>
        <taxon>Nocardioides</taxon>
    </lineage>
</organism>
<dbReference type="Proteomes" id="UP000297025">
    <property type="component" value="Chromosome"/>
</dbReference>
<dbReference type="AlphaFoldDB" id="A0A4V1CWW8"/>
<evidence type="ECO:0000256" key="2">
    <source>
        <dbReference type="ARBA" id="ARBA00022777"/>
    </source>
</evidence>
<dbReference type="PANTHER" id="PTHR24421">
    <property type="entry name" value="NITRATE/NITRITE SENSOR PROTEIN NARX-RELATED"/>
    <property type="match status" value="1"/>
</dbReference>
<dbReference type="GO" id="GO:0016301">
    <property type="term" value="F:kinase activity"/>
    <property type="evidence" value="ECO:0007669"/>
    <property type="project" value="UniProtKB-KW"/>
</dbReference>
<dbReference type="Gene3D" id="3.30.565.10">
    <property type="entry name" value="Histidine kinase-like ATPase, C-terminal domain"/>
    <property type="match status" value="1"/>
</dbReference>
<protein>
    <recommendedName>
        <fullName evidence="5">Histidine kinase/HSP90-like ATPase domain-containing protein</fullName>
    </recommendedName>
</protein>
<dbReference type="GO" id="GO:0000160">
    <property type="term" value="P:phosphorelay signal transduction system"/>
    <property type="evidence" value="ECO:0007669"/>
    <property type="project" value="UniProtKB-KW"/>
</dbReference>
<feature type="region of interest" description="Disordered" evidence="4">
    <location>
        <begin position="231"/>
        <end position="254"/>
    </location>
</feature>
<evidence type="ECO:0000313" key="6">
    <source>
        <dbReference type="EMBL" id="QCC78717.1"/>
    </source>
</evidence>
<feature type="domain" description="Histidine kinase/HSP90-like ATPase" evidence="5">
    <location>
        <begin position="310"/>
        <end position="413"/>
    </location>
</feature>
<evidence type="ECO:0000256" key="1">
    <source>
        <dbReference type="ARBA" id="ARBA00022679"/>
    </source>
</evidence>
<dbReference type="CDD" id="cd16917">
    <property type="entry name" value="HATPase_UhpB-NarQ-NarX-like"/>
    <property type="match status" value="1"/>
</dbReference>
<evidence type="ECO:0000256" key="3">
    <source>
        <dbReference type="ARBA" id="ARBA00023012"/>
    </source>
</evidence>
<gene>
    <name evidence="6" type="ORF">E2C04_09665</name>
</gene>
<dbReference type="KEGG" id="ndp:E2C04_09665"/>
<accession>A0A4V1CWW8</accession>
<dbReference type="SUPFAM" id="SSF55874">
    <property type="entry name" value="ATPase domain of HSP90 chaperone/DNA topoisomerase II/histidine kinase"/>
    <property type="match status" value="1"/>
</dbReference>
<evidence type="ECO:0000256" key="4">
    <source>
        <dbReference type="SAM" id="MobiDB-lite"/>
    </source>
</evidence>
<keyword evidence="3" id="KW-0902">Two-component regulatory system</keyword>
<dbReference type="SMART" id="SM00387">
    <property type="entry name" value="HATPase_c"/>
    <property type="match status" value="1"/>
</dbReference>
<name>A0A4V1CWW8_9ACTN</name>
<feature type="compositionally biased region" description="Basic residues" evidence="4">
    <location>
        <begin position="187"/>
        <end position="206"/>
    </location>
</feature>